<accession>A0ABP0CYS3</accession>
<dbReference type="InterPro" id="IPR025496">
    <property type="entry name" value="DUF4387"/>
</dbReference>
<dbReference type="Proteomes" id="UP001642482">
    <property type="component" value="Unassembled WGS sequence"/>
</dbReference>
<sequence length="706" mass="74455">MGSIPHPAPTATSSPLCQIVTPVGMLGYGFNEDEVYRGLELARQNHPGVPTALVMDSGSTDSGPSKLALGSMTCPETSYRRDLLVCLRAARRYGVPLLLSSAGGDGEDDHVRLFGKIVEDVAAELDKEAPARLKVVSVYSTLDKQLVQERLTSGAISGCGPCVPPLTEEALAATTVVVGQMGPEPFVQAMAAHPDFDVVLGGRAYDPSPFLAFCAYHHLGKQAATTPVLAIDPLVLGGFTHMGKIMECGGLCATPKSRGSMATVYRDGSFDIRPLAVGAVCRPLTIAAHTLYEKTRPDKLAGPGGDLCLTTATYTQLDDNVSVHIAGATFAPSNPYTVKLEGARLTGYRSIFMGSFCDPILLAQLPTLLGQIKAYVAQQHAHLDRSAWHLDFHVYDGKDHDGEDGGTYDAAASFREAVPGVAFIVGEALAATQADANSIASAARIGCVHGPYKGQKANSGNFGMGIGGRGEIEMGACAEFSVYHLMDLEKGEEGAVEVPSVNEGSTGEKKHTPGAPLFRFEAFWAGASDAQRMTELPFRPSPEKAALVNTEVKEQKANGASTTNGTNGTNSAPNEVNGVNGTKTAPVTTSSAASPPSATTLGSLAKILRSKNSGPFEITLDVLFDDREVYDKVKAAGVLTPEKVASLYGMTPDQLVYCGFFDQALAFKATLPRMRNGKTSASGGYMENDVHGSQKYKPLMNLVVDL</sequence>
<organism evidence="4 5">
    <name type="scientific">Sporothrix eucalyptigena</name>
    <dbReference type="NCBI Taxonomy" id="1812306"/>
    <lineage>
        <taxon>Eukaryota</taxon>
        <taxon>Fungi</taxon>
        <taxon>Dikarya</taxon>
        <taxon>Ascomycota</taxon>
        <taxon>Pezizomycotina</taxon>
        <taxon>Sordariomycetes</taxon>
        <taxon>Sordariomycetidae</taxon>
        <taxon>Ophiostomatales</taxon>
        <taxon>Ophiostomataceae</taxon>
        <taxon>Sporothrix</taxon>
    </lineage>
</organism>
<feature type="domain" description="DUF4387" evidence="3">
    <location>
        <begin position="601"/>
        <end position="702"/>
    </location>
</feature>
<feature type="compositionally biased region" description="Low complexity" evidence="1">
    <location>
        <begin position="584"/>
        <end position="598"/>
    </location>
</feature>
<dbReference type="EMBL" id="CAWUHD010000178">
    <property type="protein sequence ID" value="CAK7237282.1"/>
    <property type="molecule type" value="Genomic_DNA"/>
</dbReference>
<dbReference type="Pfam" id="PF07287">
    <property type="entry name" value="AtuA"/>
    <property type="match status" value="1"/>
</dbReference>
<feature type="compositionally biased region" description="Low complexity" evidence="1">
    <location>
        <begin position="557"/>
        <end position="572"/>
    </location>
</feature>
<proteinExistence type="predicted"/>
<feature type="region of interest" description="Disordered" evidence="1">
    <location>
        <begin position="553"/>
        <end position="598"/>
    </location>
</feature>
<evidence type="ECO:0000313" key="5">
    <source>
        <dbReference type="Proteomes" id="UP001642482"/>
    </source>
</evidence>
<keyword evidence="5" id="KW-1185">Reference proteome</keyword>
<feature type="domain" description="Acyclic terpene utilisation N-terminal" evidence="2">
    <location>
        <begin position="179"/>
        <end position="385"/>
    </location>
</feature>
<protein>
    <recommendedName>
        <fullName evidence="6">Caib baif family enzyme</fullName>
    </recommendedName>
</protein>
<reference evidence="4 5" key="1">
    <citation type="submission" date="2024-01" db="EMBL/GenBank/DDBJ databases">
        <authorList>
            <person name="Allen C."/>
            <person name="Tagirdzhanova G."/>
        </authorList>
    </citation>
    <scope>NUCLEOTIDE SEQUENCE [LARGE SCALE GENOMIC DNA]</scope>
</reference>
<gene>
    <name evidence="4" type="ORF">SEUCBS140593_009906</name>
</gene>
<evidence type="ECO:0000259" key="3">
    <source>
        <dbReference type="Pfam" id="PF14330"/>
    </source>
</evidence>
<name>A0ABP0CYS3_9PEZI</name>
<evidence type="ECO:0000313" key="4">
    <source>
        <dbReference type="EMBL" id="CAK7237282.1"/>
    </source>
</evidence>
<comment type="caution">
    <text evidence="4">The sequence shown here is derived from an EMBL/GenBank/DDBJ whole genome shotgun (WGS) entry which is preliminary data.</text>
</comment>
<evidence type="ECO:0000256" key="1">
    <source>
        <dbReference type="SAM" id="MobiDB-lite"/>
    </source>
</evidence>
<dbReference type="InterPro" id="IPR010839">
    <property type="entry name" value="AtuA_N"/>
</dbReference>
<evidence type="ECO:0000259" key="2">
    <source>
        <dbReference type="Pfam" id="PF07287"/>
    </source>
</evidence>
<evidence type="ECO:0008006" key="6">
    <source>
        <dbReference type="Google" id="ProtNLM"/>
    </source>
</evidence>
<dbReference type="Pfam" id="PF14330">
    <property type="entry name" value="DUF4387"/>
    <property type="match status" value="1"/>
</dbReference>
<feature type="compositionally biased region" description="Polar residues" evidence="1">
    <location>
        <begin position="573"/>
        <end position="583"/>
    </location>
</feature>